<comment type="similarity">
    <text evidence="4 10">Belongs to the glycosyl hydrolase 13 family. GlgB subfamily.</text>
</comment>
<dbReference type="InterPro" id="IPR044143">
    <property type="entry name" value="GlgB_N_E_set_prok"/>
</dbReference>
<dbReference type="FunFam" id="3.20.20.80:FF:000003">
    <property type="entry name" value="1,4-alpha-glucan branching enzyme GlgB"/>
    <property type="match status" value="1"/>
</dbReference>
<dbReference type="InterPro" id="IPR004193">
    <property type="entry name" value="Glyco_hydro_13_N"/>
</dbReference>
<feature type="active site" description="Proton donor" evidence="10 11">
    <location>
        <position position="370"/>
    </location>
</feature>
<gene>
    <name evidence="10 14" type="primary">glgB</name>
    <name evidence="13" type="ORF">ERX35_002310</name>
    <name evidence="14" type="ORF">KFV11_04370</name>
</gene>
<dbReference type="SUPFAM" id="SSF81296">
    <property type="entry name" value="E set domains"/>
    <property type="match status" value="1"/>
</dbReference>
<dbReference type="GO" id="GO:0005978">
    <property type="term" value="P:glycogen biosynthetic process"/>
    <property type="evidence" value="ECO:0007669"/>
    <property type="project" value="UniProtKB-UniRule"/>
</dbReference>
<evidence type="ECO:0000259" key="12">
    <source>
        <dbReference type="SMART" id="SM00642"/>
    </source>
</evidence>
<evidence type="ECO:0000256" key="1">
    <source>
        <dbReference type="ARBA" id="ARBA00000826"/>
    </source>
</evidence>
<dbReference type="InterPro" id="IPR013780">
    <property type="entry name" value="Glyco_hydro_b"/>
</dbReference>
<keyword evidence="7 10" id="KW-0808">Transferase</keyword>
<dbReference type="EMBL" id="CP073809">
    <property type="protein sequence ID" value="UTH14599.1"/>
    <property type="molecule type" value="Genomic_DNA"/>
</dbReference>
<evidence type="ECO:0000256" key="10">
    <source>
        <dbReference type="HAMAP-Rule" id="MF_00685"/>
    </source>
</evidence>
<dbReference type="HAMAP" id="MF_00685">
    <property type="entry name" value="GlgB"/>
    <property type="match status" value="1"/>
</dbReference>
<dbReference type="InterPro" id="IPR037439">
    <property type="entry name" value="Branching_enzy"/>
</dbReference>
<evidence type="ECO:0000256" key="6">
    <source>
        <dbReference type="ARBA" id="ARBA00022676"/>
    </source>
</evidence>
<dbReference type="GO" id="GO:0043169">
    <property type="term" value="F:cation binding"/>
    <property type="evidence" value="ECO:0007669"/>
    <property type="project" value="InterPro"/>
</dbReference>
<dbReference type="RefSeq" id="WP_149458284.1">
    <property type="nucleotide sequence ID" value="NZ_CP073809.1"/>
</dbReference>
<organism evidence="14 16">
    <name type="scientific">Macrococcus equipercicus</name>
    <dbReference type="NCBI Taxonomy" id="69967"/>
    <lineage>
        <taxon>Bacteria</taxon>
        <taxon>Bacillati</taxon>
        <taxon>Bacillota</taxon>
        <taxon>Bacilli</taxon>
        <taxon>Bacillales</taxon>
        <taxon>Staphylococcaceae</taxon>
        <taxon>Macrococcus</taxon>
    </lineage>
</organism>
<evidence type="ECO:0000256" key="3">
    <source>
        <dbReference type="ARBA" id="ARBA00004964"/>
    </source>
</evidence>
<feature type="domain" description="Glycosyl hydrolase family 13 catalytic" evidence="12">
    <location>
        <begin position="162"/>
        <end position="506"/>
    </location>
</feature>
<comment type="catalytic activity">
    <reaction evidence="1 10">
        <text>Transfers a segment of a (1-&gt;4)-alpha-D-glucan chain to a primary hydroxy group in a similar glucan chain.</text>
        <dbReference type="EC" id="2.4.1.18"/>
    </reaction>
</comment>
<proteinExistence type="inferred from homology"/>
<dbReference type="CDD" id="cd11322">
    <property type="entry name" value="AmyAc_Glg_BE"/>
    <property type="match status" value="1"/>
</dbReference>
<evidence type="ECO:0000256" key="7">
    <source>
        <dbReference type="ARBA" id="ARBA00022679"/>
    </source>
</evidence>
<dbReference type="Gene3D" id="2.60.40.1180">
    <property type="entry name" value="Golgi alpha-mannosidase II"/>
    <property type="match status" value="1"/>
</dbReference>
<dbReference type="NCBIfam" id="TIGR01515">
    <property type="entry name" value="branching_enzym"/>
    <property type="match status" value="1"/>
</dbReference>
<evidence type="ECO:0000256" key="2">
    <source>
        <dbReference type="ARBA" id="ARBA00002953"/>
    </source>
</evidence>
<dbReference type="Pfam" id="PF00128">
    <property type="entry name" value="Alpha-amylase"/>
    <property type="match status" value="2"/>
</dbReference>
<dbReference type="PIRSF" id="PIRSF000463">
    <property type="entry name" value="GlgB"/>
    <property type="match status" value="1"/>
</dbReference>
<evidence type="ECO:0000313" key="13">
    <source>
        <dbReference type="EMBL" id="KAA1042733.1"/>
    </source>
</evidence>
<dbReference type="KEGG" id="mequ:KFV11_04370"/>
<evidence type="ECO:0000313" key="14">
    <source>
        <dbReference type="EMBL" id="UTH14599.1"/>
    </source>
</evidence>
<dbReference type="SMART" id="SM00642">
    <property type="entry name" value="Aamy"/>
    <property type="match status" value="1"/>
</dbReference>
<dbReference type="InterPro" id="IPR006048">
    <property type="entry name" value="A-amylase/branching_C"/>
</dbReference>
<comment type="function">
    <text evidence="2 10">Catalyzes the formation of the alpha-1,6-glucosidic linkages in glycogen by scission of a 1,4-alpha-linked oligosaccharide from growing alpha-1,4-glucan chains and the subsequent attachment of the oligosaccharide to the alpha-1,6 position.</text>
</comment>
<dbReference type="SUPFAM" id="SSF51011">
    <property type="entry name" value="Glycosyl hydrolase domain"/>
    <property type="match status" value="1"/>
</dbReference>
<dbReference type="NCBIfam" id="NF003811">
    <property type="entry name" value="PRK05402.1"/>
    <property type="match status" value="1"/>
</dbReference>
<evidence type="ECO:0000256" key="4">
    <source>
        <dbReference type="ARBA" id="ARBA00009000"/>
    </source>
</evidence>
<evidence type="ECO:0000256" key="11">
    <source>
        <dbReference type="PIRSR" id="PIRSR000463-1"/>
    </source>
</evidence>
<evidence type="ECO:0000256" key="8">
    <source>
        <dbReference type="ARBA" id="ARBA00023056"/>
    </source>
</evidence>
<dbReference type="InterPro" id="IPR017853">
    <property type="entry name" value="GH"/>
</dbReference>
<dbReference type="GO" id="GO:0004553">
    <property type="term" value="F:hydrolase activity, hydrolyzing O-glycosyl compounds"/>
    <property type="evidence" value="ECO:0007669"/>
    <property type="project" value="InterPro"/>
</dbReference>
<reference evidence="13 15" key="1">
    <citation type="submission" date="2019-09" db="EMBL/GenBank/DDBJ databases">
        <authorList>
            <person name="Mazhar S."/>
            <person name="Altermann E."/>
            <person name="Hill C."/>
            <person name="Mcauliffe O."/>
        </authorList>
    </citation>
    <scope>NUCLEOTIDE SEQUENCE [LARGE SCALE GENOMIC DNA]</scope>
    <source>
        <strain evidence="13 15">ATCC 51831</strain>
    </source>
</reference>
<dbReference type="PANTHER" id="PTHR43651:SF3">
    <property type="entry name" value="1,4-ALPHA-GLUCAN-BRANCHING ENZYME"/>
    <property type="match status" value="1"/>
</dbReference>
<dbReference type="AlphaFoldDB" id="A0A9Q9BRZ7"/>
<keyword evidence="5 10" id="KW-0321">Glycogen metabolism</keyword>
<dbReference type="CDD" id="cd02855">
    <property type="entry name" value="E_set_GBE_prok_N"/>
    <property type="match status" value="1"/>
</dbReference>
<dbReference type="Proteomes" id="UP001057381">
    <property type="component" value="Chromosome"/>
</dbReference>
<dbReference type="InterPro" id="IPR013783">
    <property type="entry name" value="Ig-like_fold"/>
</dbReference>
<dbReference type="NCBIfam" id="NF008967">
    <property type="entry name" value="PRK12313.1"/>
    <property type="match status" value="1"/>
</dbReference>
<dbReference type="Pfam" id="PF02806">
    <property type="entry name" value="Alpha-amylase_C"/>
    <property type="match status" value="1"/>
</dbReference>
<keyword evidence="15" id="KW-1185">Reference proteome</keyword>
<keyword evidence="8 10" id="KW-0320">Glycogen biosynthesis</keyword>
<dbReference type="OrthoDB" id="9800174at2"/>
<dbReference type="GO" id="GO:0003844">
    <property type="term" value="F:1,4-alpha-glucan branching enzyme activity"/>
    <property type="evidence" value="ECO:0007669"/>
    <property type="project" value="UniProtKB-UniRule"/>
</dbReference>
<dbReference type="EC" id="2.4.1.18" evidence="10"/>
<dbReference type="Gene3D" id="2.60.40.10">
    <property type="entry name" value="Immunoglobulins"/>
    <property type="match status" value="1"/>
</dbReference>
<dbReference type="GO" id="GO:0005829">
    <property type="term" value="C:cytosol"/>
    <property type="evidence" value="ECO:0007669"/>
    <property type="project" value="TreeGrafter"/>
</dbReference>
<evidence type="ECO:0000313" key="15">
    <source>
        <dbReference type="Proteomes" id="UP000295735"/>
    </source>
</evidence>
<dbReference type="InterPro" id="IPR006407">
    <property type="entry name" value="GlgB"/>
</dbReference>
<feature type="active site" description="Nucleophile" evidence="10 11">
    <location>
        <position position="316"/>
    </location>
</feature>
<sequence length="649" mass="75073">MQEVSELDQYLFHQGTHYEAYQFLGAHYYSEQQMTTFTVWAPNARAVAVATDSNSWTGEGYELERINEQGLWSGSFSIEPAVTYKYAIHTDQGTLLKADPYGRYAEVRPRTASVITKPSTYEWHDDDWMTSKSKGNPYTSAINIYEVHPGTWKKHDVEWTADMTVDSYTDATYYSYREMAEALVPYVKEMGYTHVEFLPLTEHPFDLSWGYQVTGYYAPTSRFGTPDDFKYLVDCCHQAGIGVLMDWVPAHFCKDAHGLRQFDGAPLYEYSDPKRADKKGWGTLTFDFGRNEVQSFLISNANFWLQEFHLDGLRVDAVHSMTDLNFENHTPEEKIFNEEGTSEHKEAVAFIRKLNTVIFDYHPEALVMAEDSSDIPMVTAPVDQGGLGFNFKWDLGFMHDTLDYFELEQSERRHHHQHLTFPMMYRYNENYVLPFSHDEVVHGKRSMLDKMPGDQWQKFANLRALYGYTMTYPGKKLLFMGSELGLYSEWKDKEQVDWFILDYPIHHKMQTYVKALNHLYTQYPELYELDYEPEGFSWIDVDNAEQSIISYVRTSKSGRQLVIVLNFTGEVHYDYVLGVPAAGSYQEIFNSDREEYGGSNQVVEDILYSDKAAVNGYNNSIKTKLPPFGMAIYQKLEETPKNKLIAGGI</sequence>
<dbReference type="EMBL" id="SCWC02000001">
    <property type="protein sequence ID" value="KAA1042733.1"/>
    <property type="molecule type" value="Genomic_DNA"/>
</dbReference>
<dbReference type="Pfam" id="PF02922">
    <property type="entry name" value="CBM_48"/>
    <property type="match status" value="1"/>
</dbReference>
<evidence type="ECO:0000256" key="9">
    <source>
        <dbReference type="ARBA" id="ARBA00023277"/>
    </source>
</evidence>
<keyword evidence="6 10" id="KW-0328">Glycosyltransferase</keyword>
<dbReference type="PANTHER" id="PTHR43651">
    <property type="entry name" value="1,4-ALPHA-GLUCAN-BRANCHING ENZYME"/>
    <property type="match status" value="1"/>
</dbReference>
<dbReference type="InterPro" id="IPR014756">
    <property type="entry name" value="Ig_E-set"/>
</dbReference>
<protein>
    <recommendedName>
        <fullName evidence="10">1,4-alpha-glucan branching enzyme GlgB</fullName>
        <ecNumber evidence="10">2.4.1.18</ecNumber>
    </recommendedName>
    <alternativeName>
        <fullName evidence="10">1,4-alpha-D-glucan:1,4-alpha-D-glucan 6-glucosyl-transferase</fullName>
    </alternativeName>
    <alternativeName>
        <fullName evidence="10">Alpha-(1-&gt;4)-glucan branching enzyme</fullName>
    </alternativeName>
    <alternativeName>
        <fullName evidence="10">Glycogen branching enzyme</fullName>
        <shortName evidence="10">BE</shortName>
    </alternativeName>
</protein>
<keyword evidence="9 10" id="KW-0119">Carbohydrate metabolism</keyword>
<evidence type="ECO:0000256" key="5">
    <source>
        <dbReference type="ARBA" id="ARBA00022600"/>
    </source>
</evidence>
<comment type="subunit">
    <text evidence="10">Monomer.</text>
</comment>
<dbReference type="InterPro" id="IPR006047">
    <property type="entry name" value="GH13_cat_dom"/>
</dbReference>
<evidence type="ECO:0000313" key="16">
    <source>
        <dbReference type="Proteomes" id="UP001057381"/>
    </source>
</evidence>
<comment type="pathway">
    <text evidence="3 10">Glycan biosynthesis; glycogen biosynthesis.</text>
</comment>
<accession>A0A9Q9BRZ7</accession>
<dbReference type="Proteomes" id="UP000295735">
    <property type="component" value="Unassembled WGS sequence"/>
</dbReference>
<reference evidence="14" key="2">
    <citation type="submission" date="2021-04" db="EMBL/GenBank/DDBJ databases">
        <title>Complete Genome Sequences of Macrococcus spp. from dog and cattle.</title>
        <authorList>
            <person name="Schwendener S."/>
            <person name="Perreten V."/>
        </authorList>
    </citation>
    <scope>NUCLEOTIDE SEQUENCE</scope>
    <source>
        <strain evidence="14">Epi0143-OL</strain>
    </source>
</reference>
<dbReference type="FunFam" id="2.60.40.1180:FF:000002">
    <property type="entry name" value="1,4-alpha-glucan branching enzyme GlgB"/>
    <property type="match status" value="1"/>
</dbReference>
<name>A0A9Q9BRZ7_9STAP</name>
<dbReference type="SUPFAM" id="SSF51445">
    <property type="entry name" value="(Trans)glycosidases"/>
    <property type="match status" value="1"/>
</dbReference>
<dbReference type="Gene3D" id="3.20.20.80">
    <property type="entry name" value="Glycosidases"/>
    <property type="match status" value="1"/>
</dbReference>